<reference evidence="1 2" key="1">
    <citation type="submission" date="2017-10" db="EMBL/GenBank/DDBJ databases">
        <title>Draft genome of Longibacter Salinarum.</title>
        <authorList>
            <person name="Goh K.M."/>
            <person name="Shamsir M.S."/>
            <person name="Lim S.W."/>
        </authorList>
    </citation>
    <scope>NUCLEOTIDE SEQUENCE [LARGE SCALE GENOMIC DNA]</scope>
    <source>
        <strain evidence="1 2">KCTC 52045</strain>
    </source>
</reference>
<dbReference type="RefSeq" id="WP_098074052.1">
    <property type="nucleotide sequence ID" value="NZ_PDEQ01000001.1"/>
</dbReference>
<keyword evidence="2" id="KW-1185">Reference proteome</keyword>
<dbReference type="EMBL" id="PDEQ01000001">
    <property type="protein sequence ID" value="PEN15154.1"/>
    <property type="molecule type" value="Genomic_DNA"/>
</dbReference>
<dbReference type="SUPFAM" id="SSF89095">
    <property type="entry name" value="GatB/YqeY motif"/>
    <property type="match status" value="1"/>
</dbReference>
<dbReference type="GO" id="GO:0016740">
    <property type="term" value="F:transferase activity"/>
    <property type="evidence" value="ECO:0007669"/>
    <property type="project" value="UniProtKB-KW"/>
</dbReference>
<name>A0A2A8D2Q6_9BACT</name>
<dbReference type="InterPro" id="IPR019004">
    <property type="entry name" value="YqeY/Aim41"/>
</dbReference>
<evidence type="ECO:0000313" key="2">
    <source>
        <dbReference type="Proteomes" id="UP000220102"/>
    </source>
</evidence>
<gene>
    <name evidence="1" type="ORF">CRI94_02400</name>
</gene>
<dbReference type="PANTHER" id="PTHR28055">
    <property type="entry name" value="ALTERED INHERITANCE OF MITOCHONDRIA PROTEIN 41, MITOCHONDRIAL"/>
    <property type="match status" value="1"/>
</dbReference>
<dbReference type="InterPro" id="IPR023168">
    <property type="entry name" value="GatB_Yqey_C_2"/>
</dbReference>
<dbReference type="InterPro" id="IPR003789">
    <property type="entry name" value="Asn/Gln_tRNA_amidoTrase-B-like"/>
</dbReference>
<dbReference type="OrthoDB" id="9788127at2"/>
<dbReference type="Gene3D" id="1.10.1510.10">
    <property type="entry name" value="Uncharacterised protein YqeY/AIM41 PF09424, N-terminal domain"/>
    <property type="match status" value="1"/>
</dbReference>
<keyword evidence="1" id="KW-0808">Transferase</keyword>
<dbReference type="PANTHER" id="PTHR28055:SF1">
    <property type="entry name" value="ALTERED INHERITANCE OF MITOCHONDRIA PROTEIN 41, MITOCHONDRIAL"/>
    <property type="match status" value="1"/>
</dbReference>
<proteinExistence type="predicted"/>
<evidence type="ECO:0000313" key="1">
    <source>
        <dbReference type="EMBL" id="PEN15154.1"/>
    </source>
</evidence>
<comment type="caution">
    <text evidence="1">The sequence shown here is derived from an EMBL/GenBank/DDBJ whole genome shotgun (WGS) entry which is preliminary data.</text>
</comment>
<sequence>MAEQSIMDRVTQEITDAMKARDKVRLRTLRGLRSALMNKTIEKREGGDAQLDDTEQLAVVRKQVKQRKDSIEQFEEAGRDDLVAKEQEELEVLKEFMPEPMSDEKLEETIDAIIEDVGASDMSDMGAVMGRAMGQLRGKVDGSRVQRVVKEKLG</sequence>
<dbReference type="InterPro" id="IPR042184">
    <property type="entry name" value="YqeY/Aim41_N"/>
</dbReference>
<dbReference type="Proteomes" id="UP000220102">
    <property type="component" value="Unassembled WGS sequence"/>
</dbReference>
<dbReference type="GO" id="GO:0016884">
    <property type="term" value="F:carbon-nitrogen ligase activity, with glutamine as amido-N-donor"/>
    <property type="evidence" value="ECO:0007669"/>
    <property type="project" value="InterPro"/>
</dbReference>
<accession>A0A2A8D2Q6</accession>
<protein>
    <submittedName>
        <fullName evidence="1">Glutamyl-tRNA amidotransferase</fullName>
    </submittedName>
</protein>
<dbReference type="AlphaFoldDB" id="A0A2A8D2Q6"/>
<dbReference type="Pfam" id="PF09424">
    <property type="entry name" value="YqeY"/>
    <property type="match status" value="1"/>
</dbReference>
<organism evidence="1 2">
    <name type="scientific">Longibacter salinarum</name>
    <dbReference type="NCBI Taxonomy" id="1850348"/>
    <lineage>
        <taxon>Bacteria</taxon>
        <taxon>Pseudomonadati</taxon>
        <taxon>Rhodothermota</taxon>
        <taxon>Rhodothermia</taxon>
        <taxon>Rhodothermales</taxon>
        <taxon>Salisaetaceae</taxon>
        <taxon>Longibacter</taxon>
    </lineage>
</organism>
<dbReference type="Gene3D" id="1.10.10.410">
    <property type="match status" value="1"/>
</dbReference>